<dbReference type="SUPFAM" id="SSF46626">
    <property type="entry name" value="Cytochrome c"/>
    <property type="match status" value="1"/>
</dbReference>
<name>A0ABZ3HCN9_9BACT</name>
<protein>
    <submittedName>
        <fullName evidence="5">Cytochrome c</fullName>
    </submittedName>
</protein>
<organism evidence="5 6">
    <name type="scientific">Sulfurimonas diazotrophicus</name>
    <dbReference type="NCBI Taxonomy" id="3131939"/>
    <lineage>
        <taxon>Bacteria</taxon>
        <taxon>Pseudomonadati</taxon>
        <taxon>Campylobacterota</taxon>
        <taxon>Epsilonproteobacteria</taxon>
        <taxon>Campylobacterales</taxon>
        <taxon>Sulfurimonadaceae</taxon>
        <taxon>Sulfurimonas</taxon>
    </lineage>
</organism>
<keyword evidence="3" id="KW-0408">Iron</keyword>
<gene>
    <name evidence="5" type="ORF">WCY31_06175</name>
</gene>
<dbReference type="Gene3D" id="1.10.760.10">
    <property type="entry name" value="Cytochrome c-like domain"/>
    <property type="match status" value="1"/>
</dbReference>
<dbReference type="Proteomes" id="UP001447842">
    <property type="component" value="Chromosome"/>
</dbReference>
<evidence type="ECO:0000256" key="2">
    <source>
        <dbReference type="ARBA" id="ARBA00022723"/>
    </source>
</evidence>
<evidence type="ECO:0000313" key="5">
    <source>
        <dbReference type="EMBL" id="XAU16293.1"/>
    </source>
</evidence>
<dbReference type="InterPro" id="IPR036909">
    <property type="entry name" value="Cyt_c-like_dom_sf"/>
</dbReference>
<dbReference type="RefSeq" id="WP_345973707.1">
    <property type="nucleotide sequence ID" value="NZ_CP147920.1"/>
</dbReference>
<evidence type="ECO:0000256" key="1">
    <source>
        <dbReference type="ARBA" id="ARBA00022617"/>
    </source>
</evidence>
<dbReference type="InterPro" id="IPR009056">
    <property type="entry name" value="Cyt_c-like_dom"/>
</dbReference>
<evidence type="ECO:0000313" key="6">
    <source>
        <dbReference type="Proteomes" id="UP001447842"/>
    </source>
</evidence>
<keyword evidence="6" id="KW-1185">Reference proteome</keyword>
<feature type="domain" description="Cytochrome c" evidence="4">
    <location>
        <begin position="27"/>
        <end position="104"/>
    </location>
</feature>
<keyword evidence="2" id="KW-0479">Metal-binding</keyword>
<accession>A0ABZ3HCN9</accession>
<sequence>MARWLLFLATLLAAEESFITPQEYAAQLYHNPRGIGCNLCHGEHGEGKVIAHYTDKGVRKSFTAPAINVIGFEDFDRALNGRVKGMPRYFLTEEERRTLYRYLHPKDANVPN</sequence>
<keyword evidence="1" id="KW-0349">Heme</keyword>
<evidence type="ECO:0000256" key="3">
    <source>
        <dbReference type="ARBA" id="ARBA00023004"/>
    </source>
</evidence>
<reference evidence="5 6" key="1">
    <citation type="submission" date="2024-03" db="EMBL/GenBank/DDBJ databases">
        <title>Sulfurimonas sp. HSL3-1.</title>
        <authorList>
            <person name="Wang S."/>
        </authorList>
    </citation>
    <scope>NUCLEOTIDE SEQUENCE [LARGE SCALE GENOMIC DNA]</scope>
    <source>
        <strain evidence="5 6">HSL3-1</strain>
    </source>
</reference>
<evidence type="ECO:0000259" key="4">
    <source>
        <dbReference type="Pfam" id="PF00034"/>
    </source>
</evidence>
<proteinExistence type="predicted"/>
<dbReference type="EMBL" id="CP147920">
    <property type="protein sequence ID" value="XAU16293.1"/>
    <property type="molecule type" value="Genomic_DNA"/>
</dbReference>
<dbReference type="Pfam" id="PF00034">
    <property type="entry name" value="Cytochrom_C"/>
    <property type="match status" value="1"/>
</dbReference>